<feature type="region of interest" description="Disordered" evidence="2">
    <location>
        <begin position="160"/>
        <end position="179"/>
    </location>
</feature>
<dbReference type="PANTHER" id="PTHR13947">
    <property type="entry name" value="GNAT FAMILY N-ACETYLTRANSFERASE"/>
    <property type="match status" value="1"/>
</dbReference>
<dbReference type="GO" id="GO:0008080">
    <property type="term" value="F:N-acetyltransferase activity"/>
    <property type="evidence" value="ECO:0007669"/>
    <property type="project" value="InterPro"/>
</dbReference>
<evidence type="ECO:0000313" key="4">
    <source>
        <dbReference type="EMBL" id="TWD13295.1"/>
    </source>
</evidence>
<proteinExistence type="predicted"/>
<dbReference type="SUPFAM" id="SSF55729">
    <property type="entry name" value="Acyl-CoA N-acyltransferases (Nat)"/>
    <property type="match status" value="1"/>
</dbReference>
<dbReference type="InterPro" id="IPR050769">
    <property type="entry name" value="NAT_camello-type"/>
</dbReference>
<keyword evidence="4" id="KW-0687">Ribonucleoprotein</keyword>
<evidence type="ECO:0000313" key="5">
    <source>
        <dbReference type="Proteomes" id="UP000315628"/>
    </source>
</evidence>
<dbReference type="PROSITE" id="PS51186">
    <property type="entry name" value="GNAT"/>
    <property type="match status" value="1"/>
</dbReference>
<name>A0A560W713_9MICO</name>
<evidence type="ECO:0000259" key="3">
    <source>
        <dbReference type="PROSITE" id="PS51186"/>
    </source>
</evidence>
<gene>
    <name evidence="4" type="ORF">FB557_2686</name>
</gene>
<dbReference type="GO" id="GO:0005840">
    <property type="term" value="C:ribosome"/>
    <property type="evidence" value="ECO:0007669"/>
    <property type="project" value="UniProtKB-KW"/>
</dbReference>
<evidence type="ECO:0000256" key="1">
    <source>
        <dbReference type="ARBA" id="ARBA00022679"/>
    </source>
</evidence>
<dbReference type="AlphaFoldDB" id="A0A560W713"/>
<comment type="caution">
    <text evidence="4">The sequence shown here is derived from an EMBL/GenBank/DDBJ whole genome shotgun (WGS) entry which is preliminary data.</text>
</comment>
<protein>
    <submittedName>
        <fullName evidence="4">Ribosomal protein S18 acetylase RimI-like enzyme</fullName>
    </submittedName>
</protein>
<keyword evidence="1" id="KW-0808">Transferase</keyword>
<sequence>MCALLARQQPSSRYPFQWPLPYPVEDFVVRPGELAAAVAEHDGEIVGHVSVTSLIASTASGDVATAFERATGRPAAELAAVSVLFVDPGVRGEGVGRRLLETAARHIRALGRQPVLDVVPTHLNAVRLYRHLGWIDIGTMRPGWLDEEEPEVLLMTLPAVPPAPAEPAQSRAAEQSRSA</sequence>
<dbReference type="CDD" id="cd04301">
    <property type="entry name" value="NAT_SF"/>
    <property type="match status" value="1"/>
</dbReference>
<feature type="compositionally biased region" description="Low complexity" evidence="2">
    <location>
        <begin position="166"/>
        <end position="179"/>
    </location>
</feature>
<dbReference type="InterPro" id="IPR016181">
    <property type="entry name" value="Acyl_CoA_acyltransferase"/>
</dbReference>
<keyword evidence="5" id="KW-1185">Reference proteome</keyword>
<reference evidence="4 5" key="1">
    <citation type="submission" date="2019-06" db="EMBL/GenBank/DDBJ databases">
        <title>Sequencing the genomes of 1000 actinobacteria strains.</title>
        <authorList>
            <person name="Klenk H.-P."/>
        </authorList>
    </citation>
    <scope>NUCLEOTIDE SEQUENCE [LARGE SCALE GENOMIC DNA]</scope>
    <source>
        <strain evidence="4 5">DSM 18935</strain>
    </source>
</reference>
<dbReference type="PANTHER" id="PTHR13947:SF37">
    <property type="entry name" value="LD18367P"/>
    <property type="match status" value="1"/>
</dbReference>
<evidence type="ECO:0000256" key="2">
    <source>
        <dbReference type="SAM" id="MobiDB-lite"/>
    </source>
</evidence>
<organism evidence="4 5">
    <name type="scientific">Marihabitans asiaticum</name>
    <dbReference type="NCBI Taxonomy" id="415218"/>
    <lineage>
        <taxon>Bacteria</taxon>
        <taxon>Bacillati</taxon>
        <taxon>Actinomycetota</taxon>
        <taxon>Actinomycetes</taxon>
        <taxon>Micrococcales</taxon>
        <taxon>Intrasporangiaceae</taxon>
        <taxon>Marihabitans</taxon>
    </lineage>
</organism>
<feature type="domain" description="N-acetyltransferase" evidence="3">
    <location>
        <begin position="1"/>
        <end position="160"/>
    </location>
</feature>
<dbReference type="Proteomes" id="UP000315628">
    <property type="component" value="Unassembled WGS sequence"/>
</dbReference>
<dbReference type="EMBL" id="VIUW01000005">
    <property type="protein sequence ID" value="TWD13295.1"/>
    <property type="molecule type" value="Genomic_DNA"/>
</dbReference>
<dbReference type="Gene3D" id="3.40.630.30">
    <property type="match status" value="1"/>
</dbReference>
<dbReference type="Pfam" id="PF00583">
    <property type="entry name" value="Acetyltransf_1"/>
    <property type="match status" value="1"/>
</dbReference>
<dbReference type="InterPro" id="IPR000182">
    <property type="entry name" value="GNAT_dom"/>
</dbReference>
<keyword evidence="4" id="KW-0689">Ribosomal protein</keyword>
<accession>A0A560W713</accession>